<dbReference type="InterPro" id="IPR013783">
    <property type="entry name" value="Ig-like_fold"/>
</dbReference>
<reference evidence="2 3" key="1">
    <citation type="submission" date="2016-10" db="EMBL/GenBank/DDBJ databases">
        <title>Flavobacterium gilvum sp. nov., isolated from stream water.</title>
        <authorList>
            <person name="Shin S.-K."/>
            <person name="Cho Y.-J."/>
            <person name="Yi H."/>
        </authorList>
    </citation>
    <scope>NUCLEOTIDE SEQUENCE [LARGE SCALE GENOMIC DNA]</scope>
    <source>
        <strain evidence="2 3">EM1308</strain>
    </source>
</reference>
<dbReference type="Gene3D" id="2.60.40.10">
    <property type="entry name" value="Immunoglobulins"/>
    <property type="match status" value="2"/>
</dbReference>
<dbReference type="InterPro" id="IPR047589">
    <property type="entry name" value="DUF11_rpt"/>
</dbReference>
<dbReference type="InterPro" id="IPR022409">
    <property type="entry name" value="PKD/Chitinase_dom"/>
</dbReference>
<gene>
    <name evidence="2" type="ORF">EM308_12485</name>
</gene>
<dbReference type="InterPro" id="IPR025667">
    <property type="entry name" value="SprB_repeat"/>
</dbReference>
<dbReference type="SMART" id="SM00089">
    <property type="entry name" value="PKD"/>
    <property type="match status" value="3"/>
</dbReference>
<dbReference type="PROSITE" id="PS50093">
    <property type="entry name" value="PKD"/>
    <property type="match status" value="1"/>
</dbReference>
<dbReference type="SUPFAM" id="SSF49299">
    <property type="entry name" value="PKD domain"/>
    <property type="match status" value="1"/>
</dbReference>
<keyword evidence="3" id="KW-1185">Reference proteome</keyword>
<feature type="domain" description="PKD" evidence="1">
    <location>
        <begin position="180"/>
        <end position="252"/>
    </location>
</feature>
<dbReference type="SUPFAM" id="SSF49478">
    <property type="entry name" value="Cna protein B-type domain"/>
    <property type="match status" value="1"/>
</dbReference>
<evidence type="ECO:0000313" key="2">
    <source>
        <dbReference type="EMBL" id="AOW10256.1"/>
    </source>
</evidence>
<evidence type="ECO:0000313" key="3">
    <source>
        <dbReference type="Proteomes" id="UP000175968"/>
    </source>
</evidence>
<protein>
    <recommendedName>
        <fullName evidence="1">PKD domain-containing protein</fullName>
    </recommendedName>
</protein>
<proteinExistence type="predicted"/>
<dbReference type="Gene3D" id="2.60.40.740">
    <property type="match status" value="3"/>
</dbReference>
<dbReference type="CDD" id="cd00146">
    <property type="entry name" value="PKD"/>
    <property type="match status" value="1"/>
</dbReference>
<name>A0AAC9N5T4_9FLAO</name>
<evidence type="ECO:0000259" key="1">
    <source>
        <dbReference type="PROSITE" id="PS50093"/>
    </source>
</evidence>
<accession>A0AAC9N5T4</accession>
<dbReference type="InterPro" id="IPR055354">
    <property type="entry name" value="DUF7507"/>
</dbReference>
<sequence length="2940" mass="304216">MANLTPSNSPACPPAGCTANDVKIGEVYIADASGNRLTTCTSGNPISGQYLWVRITDASSKYGLYMQFNMYRGTQEIDQNGNQISDGNINKITVGDNRQIIAGNYRMMPLPSYTCGDFLTLKNIYLSWQTPPGGQATTVTPECATTSKCSAENLPNTIIVNTPLAVSFSTVNECTSGAYQQVTFTNTSTGGDGTLTYLWNFGDGANPSTSTASGNSSTPIIVTYLTGGTKNITLTITDADGDTAMQSGTVSVGTCCTIAINSISKTNITCNGNSDGTVTATKTGGIGTFSYDLLFSPTSGGTFSATGLPTNGDSTGIYTGLGVGFYKVIVSEANGCNQTSSEVQITQPNAIVVSNVSQSTIGCKGGNATVTITATGGTGALSYTFDGVTNSTGIFTHKAGTSLTYSVTDANSCAAATGTFTIVEPNAIVVSNVSQSTIGCKGGNATVTITAAGGTGALSYTFDGVTNSTGIFTHKAGTSLAYSVTDANSCAAATGTFTIVEPNAIVVSNVSQSTIGCKGGNATVTITAAGGTGALSYTFDGVTNSTGIFTHKAGTSLAYSVTDANNCAAATGNFTIVEPNAIVVSNVSQSTIGCKGGNATVTITAAGGTGALSYTFDGVTNSTGIFTHKAGTSLAYSVTDANNCAAATGTFTIVEPNAIVVSNVSQSAIGCKGGNATVTITATGGTGALSYTFDGVTNSTGIFTHKAGTSLTYSVTDANNCAAATGTFTIVEPNAIVVSNVSQSTIGCKGGNATVTITATGGTGALSYTFDGVTNSTGIFTHNAGTSLTYSVTDANNCAAATGTFTIVEPNAIVVSNVSQSTIGCKGGDATVTITATGGTGALSYTFDGVTNSTGIFTHKAGTSLAYSVTDANNCAAATGNFTIVEPNAIVVSNVSQSTIGCKGGNATVTITATGGTGALSYTFDGVTNSTGIFTHKAGTSLAYSVTDANNCAAATGTFTIVEPNAIVVSNVSQSTIDCKGGDATVTITATGGTGALSYTFDGVTNSTGIFTHKAGTSLAYSVTDANNCAAATGTFTIVEPNAIVVSNVSQSTIGCKGGDATVTITATGGTGALSYTFDGVTNSTGIFTHKAGTSLAYSVTDANNCAAATGTFTIVEPNVIVVSNVSQSTIDCKGGDATVTIIATGGTGALSYTFDGVTNSTGIFTHKAGTSLAYSVTDANNCAAATGTFTIVEPNAIVVSNVSQSTIGCKGGDATVTITATGGTGALSYTFDGVTNSTGIFPHKAGTSLAYSVTDANNCAAATGTFTIVEPNVLLATVVKTDVICNGQNNGTITITSPTGGYGTYEYRLNSGNWQESGNFTGLAPAIYSVQIRDAANTACEITLGSQTISEPATLTCSIEKNKAVSSNGLSDGEATVTPVGGNGGYIYLWDNGETTAKATKLNEGLHTVTITDSKGCTTTCSETITQPEVLSCEVKQDSPVKCFGDSNGTATVTPKGGNFGYTYLWDNGETTAKAIALNVGSHTVTVTDQLGYKTTCNITIEQPEAVLSATAVIINNNNCTACNNGTINITVMGGTAPYTYLWSNGSITEDISNLSNGSYSVEITDSRGCKVSYPFVISESSINVTKDGTYVDSNQDGITNLGDVVTYNFVVKNTGTVDLTNVTISDNNATISGGPIASLAVGATDSTTFTGSHVITQAEINAGLIYNLANVTAKDPEEKTVTDTSSDPTPCTSCPKDSECPDCTITQLNQTPGLTVIKTATTTSFSKVGDIINYTITVKNSGNVTLNNITVKDPLTGLDTLIAILIPGATSDYTQSYTITQDDLNKGSVTNVAKADGFKPNETPISATDDEIVNEKANPIDAVNDNAGTVVGVNVTTPNVINVFTNDTLNGLAVNPADVNLTTVTPNPFLKMNDDGSIDVLPNAPAGVQTMVYKICEKLNNTNCDSATVTVNIEAPSMTVNGESICINDVPYFSYTTSANNFTPLNGLTITWKDNNGNVVATMTNLPLNGKVLWPGAVVDEKGNGIDWPGWLLVNGKWIQGADGFENLRPTASLTLTMNPSETIVVNYPPSDPLCTSRPTFRIDAVDDNAGTIVGVNVTTPNVINVFKNDTLNTDPVNPADVTLTTVTANPFLQLNADGTVDVLPNAPAGIQTMVYQICEKADTGNCDTATVTVNIETPTMTVTGQSICINDVPYFSYTSTANNFTPLNGLTLTWKDNNGNVVATMTNLPLNGKVLWPGAVVDQNGNGIDWPGWLLVNGKWIQGADGFENLRPTASVTMTLNPDTTVIVNYPPSDPLCTSRPTFKIDAVDDTAGPIDGINGATNVLNVLKNDTLNTDPVNPADITLTLVTPDPTGHITMAPNGSINLKDGTPAGVYTLVYQICENADTGNCDTATVTINVICNDKTKISGVVYNSDTNTPLANVPVNLIPQGTTPGPVLLQITNAQGQYNFTGVVPGDYLVQVQGAQLNIVFGLFPDTSSLFFTKLENCKYQVHDYPYSKSERPVLQGYVWYDVNNNGIEDEWYDANNDGLVTQNIPDANGNIDYSKWEWIDLNGDGSYKGTLNVGELNKVGFGNAKSPNIFVTGPNGYNKQVIIGLEGVWRDRPDTGLFGDYKVELKMDANLEAQSSALGATGLVKVLPGTTKIANSAKTGKATSFEVCGPTSGNPLATTLTVSDPTELTMDFGISCKMYADIVATPDVFNITNCTLDTQVRNALSNDLLNGSPSSITNFNFKLLSPVVSHINIDATGNIVFENGIPAGQYIFNYQVCEKANPTNCTTSTITINVTPLAAVTVTGTSYCNADTTLIDLNTSLPQGTPTGTWIDSNSTGGLNGNMLNAIGIPIGKYKYEYKIVGDCPKSIFLEISVNDDCKVLPCKALVVHNAISANEDGKNDYFQIDNIEDNACYKNVRVEVYNRWGVLVFERDNYNNEGNGFRGKSEGRTTISKNEGLPTGTYFYILSYDTDGVKVKKDGYLYLVK</sequence>
<dbReference type="InterPro" id="IPR000601">
    <property type="entry name" value="PKD_dom"/>
</dbReference>
<dbReference type="Proteomes" id="UP000175968">
    <property type="component" value="Chromosome"/>
</dbReference>
<dbReference type="Pfam" id="PF18911">
    <property type="entry name" value="PKD_4"/>
    <property type="match status" value="1"/>
</dbReference>
<dbReference type="Pfam" id="PF24346">
    <property type="entry name" value="DUF7507"/>
    <property type="match status" value="2"/>
</dbReference>
<dbReference type="KEGG" id="fgl:EM308_12485"/>
<dbReference type="InterPro" id="IPR035986">
    <property type="entry name" value="PKD_dom_sf"/>
</dbReference>
<organism evidence="2 3">
    <name type="scientific">Flavobacterium gilvum</name>
    <dbReference type="NCBI Taxonomy" id="1492737"/>
    <lineage>
        <taxon>Bacteria</taxon>
        <taxon>Pseudomonadati</taxon>
        <taxon>Bacteroidota</taxon>
        <taxon>Flavobacteriia</taxon>
        <taxon>Flavobacteriales</taxon>
        <taxon>Flavobacteriaceae</taxon>
        <taxon>Flavobacterium</taxon>
    </lineage>
</organism>
<dbReference type="EMBL" id="CP017479">
    <property type="protein sequence ID" value="AOW10256.1"/>
    <property type="molecule type" value="Genomic_DNA"/>
</dbReference>
<dbReference type="Pfam" id="PF13573">
    <property type="entry name" value="SprB"/>
    <property type="match status" value="5"/>
</dbReference>
<dbReference type="NCBIfam" id="TIGR01451">
    <property type="entry name" value="B_ant_repeat"/>
    <property type="match status" value="2"/>
</dbReference>
<dbReference type="Pfam" id="PF13585">
    <property type="entry name" value="CHU_C"/>
    <property type="match status" value="1"/>
</dbReference>